<dbReference type="InterPro" id="IPR030191">
    <property type="entry name" value="CodB"/>
</dbReference>
<feature type="transmembrane region" description="Helical" evidence="7">
    <location>
        <begin position="167"/>
        <end position="187"/>
    </location>
</feature>
<feature type="transmembrane region" description="Helical" evidence="7">
    <location>
        <begin position="207"/>
        <end position="229"/>
    </location>
</feature>
<feature type="region of interest" description="Disordered" evidence="6">
    <location>
        <begin position="1"/>
        <end position="26"/>
    </location>
</feature>
<evidence type="ECO:0000256" key="5">
    <source>
        <dbReference type="ARBA" id="ARBA00023136"/>
    </source>
</evidence>
<feature type="transmembrane region" description="Helical" evidence="7">
    <location>
        <begin position="138"/>
        <end position="160"/>
    </location>
</feature>
<feature type="transmembrane region" description="Helical" evidence="7">
    <location>
        <begin position="241"/>
        <end position="273"/>
    </location>
</feature>
<evidence type="ECO:0000256" key="1">
    <source>
        <dbReference type="ARBA" id="ARBA00004141"/>
    </source>
</evidence>
<reference evidence="8 9" key="1">
    <citation type="submission" date="2024-09" db="EMBL/GenBank/DDBJ databases">
        <authorList>
            <person name="Sun Q."/>
            <person name="Mori K."/>
        </authorList>
    </citation>
    <scope>NUCLEOTIDE SEQUENCE [LARGE SCALE GENOMIC DNA]</scope>
    <source>
        <strain evidence="8 9">JCM 3331</strain>
    </source>
</reference>
<dbReference type="Proteomes" id="UP001589710">
    <property type="component" value="Unassembled WGS sequence"/>
</dbReference>
<evidence type="ECO:0000313" key="9">
    <source>
        <dbReference type="Proteomes" id="UP001589710"/>
    </source>
</evidence>
<name>A0ABV5RN97_9ACTN</name>
<comment type="subcellular location">
    <subcellularLocation>
        <location evidence="1">Membrane</location>
        <topology evidence="1">Multi-pass membrane protein</topology>
    </subcellularLocation>
</comment>
<sequence>MDSRIPVAADAAHPSTELDSEYEHSPVPQERRKSLLTVSAVWFGFPMILTNAVPGGVVVAVLGFWRGLAAILVANLVMFVYVGLLSHRAGSTGENFALQATKTFGRIGHVVASGFLATIVVGWFAFNTGATGATLNQAFGWHEQLVAVLAGAIFVAITYLGIRALSWLGAIAAPLFIIVGLIAIVIVSRDHSLGAVLDYQGVAPDSAMTFGAAVSLIMATFADSGTMTADFTRWSKNGKQAVLATASAFPLASMVAQITGGIVVAAGAIASAATVGGNFLPILTGDHGVLLDALAAVFVLVNLGSVCSHCLYNGALSWSHLTRTKMRITTLVLGIIGTAAALVGVWDHFLDWLVVLSVFVPPLGGVLIADQVILRSRVDRRPTTAVRPTAFAAWAAGAMVGGLVHWYAPQFSDAVSGLVVAVVAYVVLERVLTRPAAAR</sequence>
<protein>
    <submittedName>
        <fullName evidence="8">Purine-cytosine permease family protein</fullName>
    </submittedName>
</protein>
<keyword evidence="9" id="KW-1185">Reference proteome</keyword>
<feature type="transmembrane region" description="Helical" evidence="7">
    <location>
        <begin position="390"/>
        <end position="408"/>
    </location>
</feature>
<feature type="transmembrane region" description="Helical" evidence="7">
    <location>
        <begin position="328"/>
        <end position="346"/>
    </location>
</feature>
<dbReference type="Pfam" id="PF02133">
    <property type="entry name" value="Transp_cyt_pur"/>
    <property type="match status" value="1"/>
</dbReference>
<dbReference type="InterPro" id="IPR001248">
    <property type="entry name" value="Pur-cyt_permease"/>
</dbReference>
<keyword evidence="5 7" id="KW-0472">Membrane</keyword>
<dbReference type="PANTHER" id="PTHR30569">
    <property type="entry name" value="CYTOSINE TRANSPORTER CODB"/>
    <property type="match status" value="1"/>
</dbReference>
<feature type="transmembrane region" description="Helical" evidence="7">
    <location>
        <begin position="414"/>
        <end position="432"/>
    </location>
</feature>
<comment type="caution">
    <text evidence="8">The sequence shown here is derived from an EMBL/GenBank/DDBJ whole genome shotgun (WGS) entry which is preliminary data.</text>
</comment>
<feature type="transmembrane region" description="Helical" evidence="7">
    <location>
        <begin position="40"/>
        <end position="62"/>
    </location>
</feature>
<evidence type="ECO:0000256" key="4">
    <source>
        <dbReference type="ARBA" id="ARBA00022989"/>
    </source>
</evidence>
<feature type="transmembrane region" description="Helical" evidence="7">
    <location>
        <begin position="352"/>
        <end position="369"/>
    </location>
</feature>
<feature type="transmembrane region" description="Helical" evidence="7">
    <location>
        <begin position="68"/>
        <end position="86"/>
    </location>
</feature>
<evidence type="ECO:0000256" key="7">
    <source>
        <dbReference type="SAM" id="Phobius"/>
    </source>
</evidence>
<keyword evidence="4 7" id="KW-1133">Transmembrane helix</keyword>
<comment type="similarity">
    <text evidence="2">Belongs to the purine-cytosine permease (2.A.39) family.</text>
</comment>
<keyword evidence="3 7" id="KW-0812">Transmembrane</keyword>
<organism evidence="8 9">
    <name type="scientific">Streptomyces yanii</name>
    <dbReference type="NCBI Taxonomy" id="78510"/>
    <lineage>
        <taxon>Bacteria</taxon>
        <taxon>Bacillati</taxon>
        <taxon>Actinomycetota</taxon>
        <taxon>Actinomycetes</taxon>
        <taxon>Kitasatosporales</taxon>
        <taxon>Streptomycetaceae</taxon>
        <taxon>Streptomyces</taxon>
    </lineage>
</organism>
<dbReference type="PANTHER" id="PTHR30569:SF0">
    <property type="entry name" value="CYTOSINE PERMEASE"/>
    <property type="match status" value="1"/>
</dbReference>
<gene>
    <name evidence="8" type="ORF">ACFFTL_40320</name>
</gene>
<feature type="transmembrane region" description="Helical" evidence="7">
    <location>
        <begin position="293"/>
        <end position="316"/>
    </location>
</feature>
<proteinExistence type="inferred from homology"/>
<accession>A0ABV5RN97</accession>
<evidence type="ECO:0000313" key="8">
    <source>
        <dbReference type="EMBL" id="MFB9578349.1"/>
    </source>
</evidence>
<dbReference type="Gene3D" id="1.10.4160.10">
    <property type="entry name" value="Hydantoin permease"/>
    <property type="match status" value="1"/>
</dbReference>
<dbReference type="EMBL" id="JBHMCG010000175">
    <property type="protein sequence ID" value="MFB9578349.1"/>
    <property type="molecule type" value="Genomic_DNA"/>
</dbReference>
<evidence type="ECO:0000256" key="6">
    <source>
        <dbReference type="SAM" id="MobiDB-lite"/>
    </source>
</evidence>
<dbReference type="RefSeq" id="WP_345516259.1">
    <property type="nucleotide sequence ID" value="NZ_BAAAXD010000036.1"/>
</dbReference>
<feature type="transmembrane region" description="Helical" evidence="7">
    <location>
        <begin position="107"/>
        <end position="126"/>
    </location>
</feature>
<evidence type="ECO:0000256" key="2">
    <source>
        <dbReference type="ARBA" id="ARBA00008974"/>
    </source>
</evidence>
<evidence type="ECO:0000256" key="3">
    <source>
        <dbReference type="ARBA" id="ARBA00022692"/>
    </source>
</evidence>